<dbReference type="AlphaFoldDB" id="A0A6G7CN48"/>
<dbReference type="PROSITE" id="PS50206">
    <property type="entry name" value="RHODANESE_3"/>
    <property type="match status" value="1"/>
</dbReference>
<gene>
    <name evidence="2" type="ORF">G5S32_16335</name>
</gene>
<dbReference type="InterPro" id="IPR001763">
    <property type="entry name" value="Rhodanese-like_dom"/>
</dbReference>
<dbReference type="KEGG" id="vzi:G5S32_16335"/>
<dbReference type="RefSeq" id="WP_165313149.1">
    <property type="nucleotide sequence ID" value="NZ_CP049332.1"/>
</dbReference>
<reference evidence="2 3" key="1">
    <citation type="submission" date="2020-02" db="EMBL/GenBank/DDBJ databases">
        <title>A complete genome of a marine bacterium Vibrio sp. ZWAL4003 isolated from the mangrove sediment with the ability to degrade polysaccharides.</title>
        <authorList>
            <person name="Wu J."/>
            <person name="Qu W."/>
            <person name="Zeng R."/>
        </authorList>
    </citation>
    <scope>NUCLEOTIDE SEQUENCE [LARGE SCALE GENOMIC DNA]</scope>
    <source>
        <strain evidence="2 3">ZWAL4003</strain>
    </source>
</reference>
<name>A0A6G7CN48_9VIBR</name>
<sequence length="118" mass="12668">MNEQLLILLIIIAIFILFKSYSSRSAISALSKLNIDTLQLLDVRSESEFAGFSAPGSLNIPVQSLVSGNTKGLERSKTIVVYCASGMRSATAAAWLKKQGYTVINAGTIGNIIKGIKF</sequence>
<dbReference type="Proteomes" id="UP000503003">
    <property type="component" value="Chromosome 2"/>
</dbReference>
<dbReference type="EMBL" id="CP049332">
    <property type="protein sequence ID" value="QIH43561.1"/>
    <property type="molecule type" value="Genomic_DNA"/>
</dbReference>
<accession>A0A6G7CN48</accession>
<feature type="domain" description="Rhodanese" evidence="1">
    <location>
        <begin position="34"/>
        <end position="114"/>
    </location>
</feature>
<dbReference type="SUPFAM" id="SSF52821">
    <property type="entry name" value="Rhodanese/Cell cycle control phosphatase"/>
    <property type="match status" value="1"/>
</dbReference>
<proteinExistence type="predicted"/>
<evidence type="ECO:0000259" key="1">
    <source>
        <dbReference type="PROSITE" id="PS50206"/>
    </source>
</evidence>
<protein>
    <submittedName>
        <fullName evidence="2">Rhodanese-like domain-containing protein</fullName>
    </submittedName>
</protein>
<dbReference type="CDD" id="cd00158">
    <property type="entry name" value="RHOD"/>
    <property type="match status" value="1"/>
</dbReference>
<dbReference type="PANTHER" id="PTHR43031:SF1">
    <property type="entry name" value="PYRIDINE NUCLEOTIDE-DISULPHIDE OXIDOREDUCTASE"/>
    <property type="match status" value="1"/>
</dbReference>
<dbReference type="InterPro" id="IPR050229">
    <property type="entry name" value="GlpE_sulfurtransferase"/>
</dbReference>
<evidence type="ECO:0000313" key="3">
    <source>
        <dbReference type="Proteomes" id="UP000503003"/>
    </source>
</evidence>
<dbReference type="SMART" id="SM00450">
    <property type="entry name" value="RHOD"/>
    <property type="match status" value="1"/>
</dbReference>
<dbReference type="Gene3D" id="3.40.250.10">
    <property type="entry name" value="Rhodanese-like domain"/>
    <property type="match status" value="1"/>
</dbReference>
<organism evidence="2 3">
    <name type="scientific">Vibrio ziniensis</name>
    <dbReference type="NCBI Taxonomy" id="2711221"/>
    <lineage>
        <taxon>Bacteria</taxon>
        <taxon>Pseudomonadati</taxon>
        <taxon>Pseudomonadota</taxon>
        <taxon>Gammaproteobacteria</taxon>
        <taxon>Vibrionales</taxon>
        <taxon>Vibrionaceae</taxon>
        <taxon>Vibrio</taxon>
    </lineage>
</organism>
<keyword evidence="3" id="KW-1185">Reference proteome</keyword>
<dbReference type="InterPro" id="IPR036873">
    <property type="entry name" value="Rhodanese-like_dom_sf"/>
</dbReference>
<evidence type="ECO:0000313" key="2">
    <source>
        <dbReference type="EMBL" id="QIH43561.1"/>
    </source>
</evidence>
<dbReference type="PANTHER" id="PTHR43031">
    <property type="entry name" value="FAD-DEPENDENT OXIDOREDUCTASE"/>
    <property type="match status" value="1"/>
</dbReference>
<dbReference type="Pfam" id="PF00581">
    <property type="entry name" value="Rhodanese"/>
    <property type="match status" value="1"/>
</dbReference>